<keyword evidence="4" id="KW-0378">Hydrolase</keyword>
<dbReference type="Proteomes" id="UP000070394">
    <property type="component" value="Unassembled WGS sequence"/>
</dbReference>
<comment type="cofactor">
    <cofactor evidence="1">
        <name>Zn(2+)</name>
        <dbReference type="ChEBI" id="CHEBI:29105"/>
    </cofactor>
</comment>
<evidence type="ECO:0000259" key="6">
    <source>
        <dbReference type="SMART" id="SM00849"/>
    </source>
</evidence>
<dbReference type="SUPFAM" id="SSF56281">
    <property type="entry name" value="Metallo-hydrolase/oxidoreductase"/>
    <property type="match status" value="1"/>
</dbReference>
<dbReference type="InterPro" id="IPR051013">
    <property type="entry name" value="MBL_superfamily_lactonases"/>
</dbReference>
<comment type="caution">
    <text evidence="7">The sequence shown here is derived from an EMBL/GenBank/DDBJ whole genome shotgun (WGS) entry which is preliminary data.</text>
</comment>
<dbReference type="AlphaFoldDB" id="A0A133ZYR1"/>
<evidence type="ECO:0000256" key="4">
    <source>
        <dbReference type="ARBA" id="ARBA00022801"/>
    </source>
</evidence>
<gene>
    <name evidence="7" type="ORF">HMPREF1866_00347</name>
</gene>
<organism evidence="7 8">
    <name type="scientific">Lachnoanaerobaculum saburreum</name>
    <dbReference type="NCBI Taxonomy" id="467210"/>
    <lineage>
        <taxon>Bacteria</taxon>
        <taxon>Bacillati</taxon>
        <taxon>Bacillota</taxon>
        <taxon>Clostridia</taxon>
        <taxon>Lachnospirales</taxon>
        <taxon>Lachnospiraceae</taxon>
        <taxon>Lachnoanaerobaculum</taxon>
    </lineage>
</organism>
<dbReference type="InterPro" id="IPR036866">
    <property type="entry name" value="RibonucZ/Hydroxyglut_hydro"/>
</dbReference>
<keyword evidence="5" id="KW-0862">Zinc</keyword>
<evidence type="ECO:0000256" key="5">
    <source>
        <dbReference type="ARBA" id="ARBA00022833"/>
    </source>
</evidence>
<reference evidence="8" key="1">
    <citation type="submission" date="2016-01" db="EMBL/GenBank/DDBJ databases">
        <authorList>
            <person name="Mitreva M."/>
            <person name="Pepin K.H."/>
            <person name="Mihindukulasuriya K.A."/>
            <person name="Fulton R."/>
            <person name="Fronick C."/>
            <person name="O'Laughlin M."/>
            <person name="Miner T."/>
            <person name="Herter B."/>
            <person name="Rosa B.A."/>
            <person name="Cordes M."/>
            <person name="Tomlinson C."/>
            <person name="Wollam A."/>
            <person name="Palsikar V.B."/>
            <person name="Mardis E.R."/>
            <person name="Wilson R.K."/>
        </authorList>
    </citation>
    <scope>NUCLEOTIDE SEQUENCE [LARGE SCALE GENOMIC DNA]</scope>
    <source>
        <strain evidence="8">DNF00896</strain>
    </source>
</reference>
<dbReference type="InterPro" id="IPR001279">
    <property type="entry name" value="Metallo-B-lactamas"/>
</dbReference>
<evidence type="ECO:0000256" key="3">
    <source>
        <dbReference type="ARBA" id="ARBA00022723"/>
    </source>
</evidence>
<name>A0A133ZYR1_9FIRM</name>
<dbReference type="SMART" id="SM00849">
    <property type="entry name" value="Lactamase_B"/>
    <property type="match status" value="1"/>
</dbReference>
<dbReference type="STRING" id="467210.HMPREF1866_00347"/>
<dbReference type="GO" id="GO:0016787">
    <property type="term" value="F:hydrolase activity"/>
    <property type="evidence" value="ECO:0007669"/>
    <property type="project" value="UniProtKB-KW"/>
</dbReference>
<protein>
    <submittedName>
        <fullName evidence="7">Metallo-beta-lactamase domain protein</fullName>
    </submittedName>
</protein>
<feature type="domain" description="Metallo-beta-lactamase" evidence="6">
    <location>
        <begin position="55"/>
        <end position="278"/>
    </location>
</feature>
<proteinExistence type="inferred from homology"/>
<evidence type="ECO:0000256" key="1">
    <source>
        <dbReference type="ARBA" id="ARBA00001947"/>
    </source>
</evidence>
<dbReference type="EMBL" id="LSDA01000011">
    <property type="protein sequence ID" value="KXB60566.1"/>
    <property type="molecule type" value="Genomic_DNA"/>
</dbReference>
<dbReference type="Gene3D" id="3.60.15.10">
    <property type="entry name" value="Ribonuclease Z/Hydroxyacylglutathione hydrolase-like"/>
    <property type="match status" value="1"/>
</dbReference>
<dbReference type="GO" id="GO:0046872">
    <property type="term" value="F:metal ion binding"/>
    <property type="evidence" value="ECO:0007669"/>
    <property type="project" value="UniProtKB-KW"/>
</dbReference>
<evidence type="ECO:0000313" key="8">
    <source>
        <dbReference type="Proteomes" id="UP000070394"/>
    </source>
</evidence>
<keyword evidence="8" id="KW-1185">Reference proteome</keyword>
<comment type="similarity">
    <text evidence="2">Belongs to the metallo-beta-lactamase superfamily.</text>
</comment>
<dbReference type="Pfam" id="PF00753">
    <property type="entry name" value="Lactamase_B"/>
    <property type="match status" value="1"/>
</dbReference>
<dbReference type="PANTHER" id="PTHR42978:SF2">
    <property type="entry name" value="102 KBASES UNSTABLE REGION: FROM 1 TO 119443"/>
    <property type="match status" value="1"/>
</dbReference>
<dbReference type="PANTHER" id="PTHR42978">
    <property type="entry name" value="QUORUM-QUENCHING LACTONASE YTNP-RELATED-RELATED"/>
    <property type="match status" value="1"/>
</dbReference>
<dbReference type="PATRIC" id="fig|467210.3.peg.342"/>
<evidence type="ECO:0000313" key="7">
    <source>
        <dbReference type="EMBL" id="KXB60566.1"/>
    </source>
</evidence>
<evidence type="ECO:0000256" key="2">
    <source>
        <dbReference type="ARBA" id="ARBA00007749"/>
    </source>
</evidence>
<sequence>MKQLKYDKVWLFMKIYILQTGEVEISPSLAYNGNDKFNPQTYGLFLKDNDRVNIPVLSFLIQTGKKNILVDTGIKKELESDAPLSLKKQIGEIKAPLTCASTRFHLKKDSSLLSRLESINLSPKDIDCVLLTHLDFENVSGVADLSSDTKILVSRDEAKAAVKNPLRYSRSWWKNADISIFDWNQKEGPFEKSFDLLGDGSIKLIKLYGHSAGMFGVKVTSENNKFTLLYADAGYGELAWKELTPPAISVDKEASMRSLEWVRMESMDKNCAYSLASHESTSLKVLRF</sequence>
<accession>A0A133ZYR1</accession>
<keyword evidence="3" id="KW-0479">Metal-binding</keyword>